<accession>A0A4V3D596</accession>
<gene>
    <name evidence="1" type="ORF">EV213_108189</name>
</gene>
<dbReference type="OrthoDB" id="3078218at2"/>
<dbReference type="AlphaFoldDB" id="A0A4V3D596"/>
<comment type="caution">
    <text evidence="1">The sequence shown here is derived from an EMBL/GenBank/DDBJ whole genome shotgun (WGS) entry which is preliminary data.</text>
</comment>
<organism evidence="1 2">
    <name type="scientific">Aureibacillus halotolerans</name>
    <dbReference type="NCBI Taxonomy" id="1508390"/>
    <lineage>
        <taxon>Bacteria</taxon>
        <taxon>Bacillati</taxon>
        <taxon>Bacillota</taxon>
        <taxon>Bacilli</taxon>
        <taxon>Bacillales</taxon>
        <taxon>Bacillaceae</taxon>
        <taxon>Aureibacillus</taxon>
    </lineage>
</organism>
<evidence type="ECO:0000313" key="2">
    <source>
        <dbReference type="Proteomes" id="UP000295632"/>
    </source>
</evidence>
<keyword evidence="2" id="KW-1185">Reference proteome</keyword>
<evidence type="ECO:0000313" key="1">
    <source>
        <dbReference type="EMBL" id="TDQ39237.1"/>
    </source>
</evidence>
<dbReference type="Proteomes" id="UP000295632">
    <property type="component" value="Unassembled WGS sequence"/>
</dbReference>
<dbReference type="InterPro" id="IPR006490">
    <property type="entry name" value="Maj_tail_phi13"/>
</dbReference>
<name>A0A4V3D596_9BACI</name>
<dbReference type="EMBL" id="SNYJ01000008">
    <property type="protein sequence ID" value="TDQ39237.1"/>
    <property type="molecule type" value="Genomic_DNA"/>
</dbReference>
<sequence length="189" mass="20438">MAARIGLKDFHTALVTSDDATGTVYETPEFLSKAISATITPTTNTATLYAEDSAAETATSLGPVNVVVNVRDLTTAQQARLLGHRITSDGVLASNKGDLAPELALGFRAEKSDGSYRYVWLLKGRFALSEDSYQTKEETPTFQTATINATFLPRESDGEWRFLADDNDEGFAGGAAWFESVYEETAPNP</sequence>
<proteinExistence type="predicted"/>
<protein>
    <submittedName>
        <fullName evidence="1">Phi13 family phage major tail protein</fullName>
    </submittedName>
</protein>
<dbReference type="RefSeq" id="WP_133580661.1">
    <property type="nucleotide sequence ID" value="NZ_SNYJ01000008.1"/>
</dbReference>
<dbReference type="NCBIfam" id="TIGR01603">
    <property type="entry name" value="maj_tail_phi13"/>
    <property type="match status" value="1"/>
</dbReference>
<reference evidence="1 2" key="1">
    <citation type="submission" date="2019-03" db="EMBL/GenBank/DDBJ databases">
        <title>Genomic Encyclopedia of Type Strains, Phase IV (KMG-IV): sequencing the most valuable type-strain genomes for metagenomic binning, comparative biology and taxonomic classification.</title>
        <authorList>
            <person name="Goeker M."/>
        </authorList>
    </citation>
    <scope>NUCLEOTIDE SEQUENCE [LARGE SCALE GENOMIC DNA]</scope>
    <source>
        <strain evidence="1 2">DSM 28697</strain>
    </source>
</reference>